<dbReference type="SUPFAM" id="SSF53254">
    <property type="entry name" value="Phosphoglycerate mutase-like"/>
    <property type="match status" value="1"/>
</dbReference>
<accession>A0AAJ1MIB1</accession>
<gene>
    <name evidence="1" type="ORF">PQJ61_04890</name>
</gene>
<dbReference type="CDD" id="cd07067">
    <property type="entry name" value="HP_PGM_like"/>
    <property type="match status" value="1"/>
</dbReference>
<dbReference type="Pfam" id="PF00300">
    <property type="entry name" value="His_Phos_1"/>
    <property type="match status" value="1"/>
</dbReference>
<evidence type="ECO:0000313" key="1">
    <source>
        <dbReference type="EMBL" id="MDC7226083.1"/>
    </source>
</evidence>
<comment type="caution">
    <text evidence="1">The sequence shown here is derived from an EMBL/GenBank/DDBJ whole genome shotgun (WGS) entry which is preliminary data.</text>
</comment>
<dbReference type="InterPro" id="IPR013078">
    <property type="entry name" value="His_Pase_superF_clade-1"/>
</dbReference>
<dbReference type="PANTHER" id="PTHR47623">
    <property type="entry name" value="OS09G0287300 PROTEIN"/>
    <property type="match status" value="1"/>
</dbReference>
<dbReference type="InterPro" id="IPR029033">
    <property type="entry name" value="His_PPase_superfam"/>
</dbReference>
<proteinExistence type="predicted"/>
<dbReference type="EMBL" id="JAQQAL010000011">
    <property type="protein sequence ID" value="MDC7226083.1"/>
    <property type="molecule type" value="Genomic_DNA"/>
</dbReference>
<dbReference type="AlphaFoldDB" id="A0AAJ1MIB1"/>
<organism evidence="1 2">
    <name type="scientific">Candidatus Thalassospirochaeta sargassi</name>
    <dbReference type="NCBI Taxonomy" id="3119039"/>
    <lineage>
        <taxon>Bacteria</taxon>
        <taxon>Pseudomonadati</taxon>
        <taxon>Spirochaetota</taxon>
        <taxon>Spirochaetia</taxon>
        <taxon>Spirochaetales</taxon>
        <taxon>Spirochaetaceae</taxon>
        <taxon>Candidatus Thalassospirochaeta</taxon>
    </lineage>
</organism>
<dbReference type="PANTHER" id="PTHR47623:SF1">
    <property type="entry name" value="OS09G0287300 PROTEIN"/>
    <property type="match status" value="1"/>
</dbReference>
<name>A0AAJ1MIB1_9SPIO</name>
<evidence type="ECO:0000313" key="2">
    <source>
        <dbReference type="Proteomes" id="UP001221217"/>
    </source>
</evidence>
<dbReference type="Gene3D" id="3.40.50.1240">
    <property type="entry name" value="Phosphoglycerate mutase-like"/>
    <property type="match status" value="1"/>
</dbReference>
<dbReference type="Proteomes" id="UP001221217">
    <property type="component" value="Unassembled WGS sequence"/>
</dbReference>
<reference evidence="1 2" key="1">
    <citation type="submission" date="2022-12" db="EMBL/GenBank/DDBJ databases">
        <title>Metagenome assembled genome from gulf of manar.</title>
        <authorList>
            <person name="Kohli P."/>
            <person name="Pk S."/>
            <person name="Venkata Ramana C."/>
            <person name="Sasikala C."/>
        </authorList>
    </citation>
    <scope>NUCLEOTIDE SEQUENCE [LARGE SCALE GENOMIC DNA]</scope>
    <source>
        <strain evidence="1">JB008</strain>
    </source>
</reference>
<protein>
    <submittedName>
        <fullName evidence="1">Histidine phosphatase family protein</fullName>
    </submittedName>
</protein>
<sequence>MKYLTLVRHAAAVHDAAYRDYERPLRSKGIEKARLNAVRLPERGCCPDMIVSSPAVRAMQTAEIFAAESGCSPGAESILQAEELYLPSPGDILDCVRGLDNRYSDVFLFSHNNGISWAAQQFCNDTAILMPTGAVVRIEFSTDAWESLVFGDGKKIAFLP</sequence>